<reference evidence="1" key="1">
    <citation type="submission" date="2022-07" db="EMBL/GenBank/DDBJ databases">
        <authorList>
            <person name="Macas J."/>
            <person name="Novak P."/>
            <person name="Neumann P."/>
        </authorList>
    </citation>
    <scope>NUCLEOTIDE SEQUENCE</scope>
</reference>
<accession>A0AAV0DI20</accession>
<organism evidence="1 2">
    <name type="scientific">Cuscuta epithymum</name>
    <dbReference type="NCBI Taxonomy" id="186058"/>
    <lineage>
        <taxon>Eukaryota</taxon>
        <taxon>Viridiplantae</taxon>
        <taxon>Streptophyta</taxon>
        <taxon>Embryophyta</taxon>
        <taxon>Tracheophyta</taxon>
        <taxon>Spermatophyta</taxon>
        <taxon>Magnoliopsida</taxon>
        <taxon>eudicotyledons</taxon>
        <taxon>Gunneridae</taxon>
        <taxon>Pentapetalae</taxon>
        <taxon>asterids</taxon>
        <taxon>lamiids</taxon>
        <taxon>Solanales</taxon>
        <taxon>Convolvulaceae</taxon>
        <taxon>Cuscuteae</taxon>
        <taxon>Cuscuta</taxon>
        <taxon>Cuscuta subgen. Cuscuta</taxon>
    </lineage>
</organism>
<evidence type="ECO:0000313" key="1">
    <source>
        <dbReference type="EMBL" id="CAH9097981.1"/>
    </source>
</evidence>
<evidence type="ECO:0000313" key="2">
    <source>
        <dbReference type="Proteomes" id="UP001152523"/>
    </source>
</evidence>
<dbReference type="AlphaFoldDB" id="A0AAV0DI20"/>
<sequence>MENWIKNYLADKDEESWCHFLMILWSLWKRRNDVVWKKIAHTEQGVRRCAESTLHGWREAQIQKGGAQSHLQRPEERWKSPRSGWVKVNVDAATNEEGGIRAWAWGSGGSW</sequence>
<comment type="caution">
    <text evidence="1">The sequence shown here is derived from an EMBL/GenBank/DDBJ whole genome shotgun (WGS) entry which is preliminary data.</text>
</comment>
<dbReference type="EMBL" id="CAMAPF010000096">
    <property type="protein sequence ID" value="CAH9097981.1"/>
    <property type="molecule type" value="Genomic_DNA"/>
</dbReference>
<gene>
    <name evidence="1" type="ORF">CEPIT_LOCUS14218</name>
</gene>
<evidence type="ECO:0008006" key="3">
    <source>
        <dbReference type="Google" id="ProtNLM"/>
    </source>
</evidence>
<name>A0AAV0DI20_9ASTE</name>
<proteinExistence type="predicted"/>
<dbReference type="Proteomes" id="UP001152523">
    <property type="component" value="Unassembled WGS sequence"/>
</dbReference>
<protein>
    <recommendedName>
        <fullName evidence="3">RNase H type-1 domain-containing protein</fullName>
    </recommendedName>
</protein>
<keyword evidence="2" id="KW-1185">Reference proteome</keyword>